<dbReference type="InterPro" id="IPR010982">
    <property type="entry name" value="Lambda_DNA-bd_dom_sf"/>
</dbReference>
<accession>A0A926EJW6</accession>
<sequence length="164" mass="18829">MHVREFSMLLVKARKERRLTQEQACLLIGIADTSTLSKWETGKDIPSEKMASKIVQAYDEPVLGYVYLHECTELGRLVLPPIVHTDLDNLTLRFQKEYDDIKRIQMDMISIACDGTVEEHEQERWHIVQKEVADLAGVSLPLIIRSFMQSKKPSQDGSLVRAYI</sequence>
<dbReference type="EMBL" id="JACRSY010000096">
    <property type="protein sequence ID" value="MBC8581764.1"/>
    <property type="molecule type" value="Genomic_DNA"/>
</dbReference>
<reference evidence="2" key="1">
    <citation type="submission" date="2020-08" db="EMBL/GenBank/DDBJ databases">
        <title>Genome public.</title>
        <authorList>
            <person name="Liu C."/>
            <person name="Sun Q."/>
        </authorList>
    </citation>
    <scope>NUCLEOTIDE SEQUENCE</scope>
    <source>
        <strain evidence="2">NSJ-12</strain>
    </source>
</reference>
<feature type="domain" description="HTH cro/C1-type" evidence="1">
    <location>
        <begin position="10"/>
        <end position="65"/>
    </location>
</feature>
<dbReference type="GO" id="GO:0003677">
    <property type="term" value="F:DNA binding"/>
    <property type="evidence" value="ECO:0007669"/>
    <property type="project" value="InterPro"/>
</dbReference>
<organism evidence="2 3">
    <name type="scientific">Zhenhengia yiwuensis</name>
    <dbReference type="NCBI Taxonomy" id="2763666"/>
    <lineage>
        <taxon>Bacteria</taxon>
        <taxon>Bacillati</taxon>
        <taxon>Bacillota</taxon>
        <taxon>Clostridia</taxon>
        <taxon>Lachnospirales</taxon>
        <taxon>Lachnospiraceae</taxon>
        <taxon>Zhenhengia</taxon>
    </lineage>
</organism>
<evidence type="ECO:0000259" key="1">
    <source>
        <dbReference type="PROSITE" id="PS50943"/>
    </source>
</evidence>
<dbReference type="PROSITE" id="PS50943">
    <property type="entry name" value="HTH_CROC1"/>
    <property type="match status" value="1"/>
</dbReference>
<dbReference type="SMART" id="SM00530">
    <property type="entry name" value="HTH_XRE"/>
    <property type="match status" value="1"/>
</dbReference>
<proteinExistence type="predicted"/>
<dbReference type="Pfam" id="PF01381">
    <property type="entry name" value="HTH_3"/>
    <property type="match status" value="1"/>
</dbReference>
<evidence type="ECO:0000313" key="2">
    <source>
        <dbReference type="EMBL" id="MBC8581764.1"/>
    </source>
</evidence>
<dbReference type="SUPFAM" id="SSF47413">
    <property type="entry name" value="lambda repressor-like DNA-binding domains"/>
    <property type="match status" value="1"/>
</dbReference>
<dbReference type="CDD" id="cd00093">
    <property type="entry name" value="HTH_XRE"/>
    <property type="match status" value="1"/>
</dbReference>
<dbReference type="Gene3D" id="1.10.260.40">
    <property type="entry name" value="lambda repressor-like DNA-binding domains"/>
    <property type="match status" value="1"/>
</dbReference>
<keyword evidence="3" id="KW-1185">Reference proteome</keyword>
<dbReference type="InterPro" id="IPR001387">
    <property type="entry name" value="Cro/C1-type_HTH"/>
</dbReference>
<gene>
    <name evidence="2" type="ORF">H8718_20050</name>
</gene>
<protein>
    <submittedName>
        <fullName evidence="2">Helix-turn-helix transcriptional regulator</fullName>
    </submittedName>
</protein>
<evidence type="ECO:0000313" key="3">
    <source>
        <dbReference type="Proteomes" id="UP000655830"/>
    </source>
</evidence>
<dbReference type="AlphaFoldDB" id="A0A926EJW6"/>
<dbReference type="Proteomes" id="UP000655830">
    <property type="component" value="Unassembled WGS sequence"/>
</dbReference>
<name>A0A926EJW6_9FIRM</name>
<dbReference type="RefSeq" id="WP_249334833.1">
    <property type="nucleotide sequence ID" value="NZ_JACRSY010000096.1"/>
</dbReference>
<comment type="caution">
    <text evidence="2">The sequence shown here is derived from an EMBL/GenBank/DDBJ whole genome shotgun (WGS) entry which is preliminary data.</text>
</comment>